<dbReference type="PRINTS" id="PR00344">
    <property type="entry name" value="BCTRLSENSOR"/>
</dbReference>
<evidence type="ECO:0000256" key="7">
    <source>
        <dbReference type="ARBA" id="ARBA00022840"/>
    </source>
</evidence>
<dbReference type="SMART" id="SM00387">
    <property type="entry name" value="HATPase_c"/>
    <property type="match status" value="1"/>
</dbReference>
<dbReference type="GO" id="GO:0005524">
    <property type="term" value="F:ATP binding"/>
    <property type="evidence" value="ECO:0007669"/>
    <property type="project" value="UniProtKB-KW"/>
</dbReference>
<sequence length="724" mass="79538">MVHRLRFAPEILARLGEELVPHADLGIMELVRNAYDADASACRIQLSNATNPGGTLIVSDTGEGMTADQLASDFLLIGRSGKTSAIRSRNGRRKVGEKGLGRLAALRLGTNVAVRTRSASQPGLEHTLEIDWTRIDASEAVEDVPLSIETAPTQEKPGTTVTITGFRHGLGEREAERLARSLLLLTGPFAEDSAFRVSCDAPEFTVLSEIINSPLLEWFEYRLVATLDENGKISASLYNWRNEEEFKGDHNAVARQRSGRKTGDVPMMFAAPPATFEMWMFNLNPGASKEPRLAQQNTEAIRKWLKQVGGVHLYHRGLRVQPYGDIGNDWLGINLRRAASPEKRPSTNTSVGRVRVDDPDDLLRPKTDRSGFVDTVAFLDLQEFAKRALDWAAEQRLEQREQKRVGSAAKARDRVKLAETKFQNLIDAITPSDRDVLPLDVGDTAVLESFTAGATEVFATQQEEIQALREDLLLYRSLATVGTSTAVFAHEALKPAARIINEVKTVSRRVKKRVPLAEYTREFQDSVETSLSSAKTLETFAKLPLSLLEKSKREISDIEIDTACRSIVQLFVRYLDERSIKVTFDLGAPGYTVHTTIADIESILSNLLANAAHAFTRADAPPGERVIRVRTRLEERDESQGITICVDDSGPGIQGIPLSAIWLPGKSTRDNGTGLGLTIVRDIVGDLKGQQEARAKGELGGARIMVWLPVQQTVGGVRQAGGPS</sequence>
<name>A0ABW6V0H7_MICFU</name>
<dbReference type="Proteomes" id="UP001602119">
    <property type="component" value="Unassembled WGS sequence"/>
</dbReference>
<evidence type="ECO:0000256" key="3">
    <source>
        <dbReference type="ARBA" id="ARBA00022553"/>
    </source>
</evidence>
<evidence type="ECO:0000256" key="1">
    <source>
        <dbReference type="ARBA" id="ARBA00000085"/>
    </source>
</evidence>
<dbReference type="EMBL" id="JBIAXI010000002">
    <property type="protein sequence ID" value="MFF4771893.1"/>
    <property type="molecule type" value="Genomic_DNA"/>
</dbReference>
<dbReference type="PANTHER" id="PTHR43065">
    <property type="entry name" value="SENSOR HISTIDINE KINASE"/>
    <property type="match status" value="1"/>
</dbReference>
<dbReference type="PROSITE" id="PS50109">
    <property type="entry name" value="HIS_KIN"/>
    <property type="match status" value="1"/>
</dbReference>
<dbReference type="Pfam" id="PF13589">
    <property type="entry name" value="HATPase_c_3"/>
    <property type="match status" value="1"/>
</dbReference>
<keyword evidence="5" id="KW-0547">Nucleotide-binding</keyword>
<dbReference type="RefSeq" id="WP_387340462.1">
    <property type="nucleotide sequence ID" value="NZ_JBIAXI010000002.1"/>
</dbReference>
<accession>A0ABW6V0H7</accession>
<keyword evidence="12" id="KW-1185">Reference proteome</keyword>
<evidence type="ECO:0000259" key="10">
    <source>
        <dbReference type="PROSITE" id="PS50109"/>
    </source>
</evidence>
<evidence type="ECO:0000313" key="12">
    <source>
        <dbReference type="Proteomes" id="UP001602119"/>
    </source>
</evidence>
<evidence type="ECO:0000256" key="9">
    <source>
        <dbReference type="SAM" id="MobiDB-lite"/>
    </source>
</evidence>
<comment type="catalytic activity">
    <reaction evidence="1">
        <text>ATP + protein L-histidine = ADP + protein N-phospho-L-histidine.</text>
        <dbReference type="EC" id="2.7.13.3"/>
    </reaction>
</comment>
<dbReference type="InterPro" id="IPR004358">
    <property type="entry name" value="Sig_transdc_His_kin-like_C"/>
</dbReference>
<organism evidence="11 12">
    <name type="scientific">Microtetraspora fusca</name>
    <dbReference type="NCBI Taxonomy" id="1997"/>
    <lineage>
        <taxon>Bacteria</taxon>
        <taxon>Bacillati</taxon>
        <taxon>Actinomycetota</taxon>
        <taxon>Actinomycetes</taxon>
        <taxon>Streptosporangiales</taxon>
        <taxon>Streptosporangiaceae</taxon>
        <taxon>Microtetraspora</taxon>
    </lineage>
</organism>
<dbReference type="InterPro" id="IPR005467">
    <property type="entry name" value="His_kinase_dom"/>
</dbReference>
<dbReference type="Pfam" id="PF02518">
    <property type="entry name" value="HATPase_c"/>
    <property type="match status" value="1"/>
</dbReference>
<keyword evidence="4" id="KW-0808">Transferase</keyword>
<evidence type="ECO:0000256" key="6">
    <source>
        <dbReference type="ARBA" id="ARBA00022777"/>
    </source>
</evidence>
<proteinExistence type="predicted"/>
<keyword evidence="3" id="KW-0597">Phosphoprotein</keyword>
<keyword evidence="7 11" id="KW-0067">ATP-binding</keyword>
<evidence type="ECO:0000256" key="5">
    <source>
        <dbReference type="ARBA" id="ARBA00022741"/>
    </source>
</evidence>
<feature type="domain" description="Histidine kinase" evidence="10">
    <location>
        <begin position="487"/>
        <end position="712"/>
    </location>
</feature>
<dbReference type="InterPro" id="IPR036890">
    <property type="entry name" value="HATPase_C_sf"/>
</dbReference>
<protein>
    <recommendedName>
        <fullName evidence="2">histidine kinase</fullName>
        <ecNumber evidence="2">2.7.13.3</ecNumber>
    </recommendedName>
</protein>
<evidence type="ECO:0000256" key="2">
    <source>
        <dbReference type="ARBA" id="ARBA00012438"/>
    </source>
</evidence>
<keyword evidence="8" id="KW-0902">Two-component regulatory system</keyword>
<dbReference type="InterPro" id="IPR003594">
    <property type="entry name" value="HATPase_dom"/>
</dbReference>
<evidence type="ECO:0000256" key="4">
    <source>
        <dbReference type="ARBA" id="ARBA00022679"/>
    </source>
</evidence>
<dbReference type="PANTHER" id="PTHR43065:SF10">
    <property type="entry name" value="PEROXIDE STRESS-ACTIVATED HISTIDINE KINASE MAK3"/>
    <property type="match status" value="1"/>
</dbReference>
<evidence type="ECO:0000256" key="8">
    <source>
        <dbReference type="ARBA" id="ARBA00023012"/>
    </source>
</evidence>
<feature type="region of interest" description="Disordered" evidence="9">
    <location>
        <begin position="339"/>
        <end position="360"/>
    </location>
</feature>
<evidence type="ECO:0000313" key="11">
    <source>
        <dbReference type="EMBL" id="MFF4771893.1"/>
    </source>
</evidence>
<dbReference type="SUPFAM" id="SSF55874">
    <property type="entry name" value="ATPase domain of HSP90 chaperone/DNA topoisomerase II/histidine kinase"/>
    <property type="match status" value="2"/>
</dbReference>
<dbReference type="EC" id="2.7.13.3" evidence="2"/>
<reference evidence="11 12" key="1">
    <citation type="submission" date="2024-10" db="EMBL/GenBank/DDBJ databases">
        <title>The Natural Products Discovery Center: Release of the First 8490 Sequenced Strains for Exploring Actinobacteria Biosynthetic Diversity.</title>
        <authorList>
            <person name="Kalkreuter E."/>
            <person name="Kautsar S.A."/>
            <person name="Yang D."/>
            <person name="Bader C.D."/>
            <person name="Teijaro C.N."/>
            <person name="Fluegel L."/>
            <person name="Davis C.M."/>
            <person name="Simpson J.R."/>
            <person name="Lauterbach L."/>
            <person name="Steele A.D."/>
            <person name="Gui C."/>
            <person name="Meng S."/>
            <person name="Li G."/>
            <person name="Viehrig K."/>
            <person name="Ye F."/>
            <person name="Su P."/>
            <person name="Kiefer A.F."/>
            <person name="Nichols A."/>
            <person name="Cepeda A.J."/>
            <person name="Yan W."/>
            <person name="Fan B."/>
            <person name="Jiang Y."/>
            <person name="Adhikari A."/>
            <person name="Zheng C.-J."/>
            <person name="Schuster L."/>
            <person name="Cowan T.M."/>
            <person name="Smanski M.J."/>
            <person name="Chevrette M.G."/>
            <person name="De Carvalho L.P.S."/>
            <person name="Shen B."/>
        </authorList>
    </citation>
    <scope>NUCLEOTIDE SEQUENCE [LARGE SCALE GENOMIC DNA]</scope>
    <source>
        <strain evidence="11 12">NPDC001281</strain>
    </source>
</reference>
<dbReference type="Gene3D" id="3.30.565.10">
    <property type="entry name" value="Histidine kinase-like ATPase, C-terminal domain"/>
    <property type="match status" value="2"/>
</dbReference>
<keyword evidence="6" id="KW-0418">Kinase</keyword>
<comment type="caution">
    <text evidence="11">The sequence shown here is derived from an EMBL/GenBank/DDBJ whole genome shotgun (WGS) entry which is preliminary data.</text>
</comment>
<gene>
    <name evidence="11" type="ORF">ACFY05_03450</name>
</gene>